<dbReference type="EMBL" id="CP059269">
    <property type="protein sequence ID" value="QLQ79977.1"/>
    <property type="molecule type" value="Genomic_DNA"/>
</dbReference>
<evidence type="ECO:0000313" key="8">
    <source>
        <dbReference type="Proteomes" id="UP000510647"/>
    </source>
</evidence>
<feature type="compositionally biased region" description="Polar residues" evidence="5">
    <location>
        <begin position="1"/>
        <end position="10"/>
    </location>
</feature>
<evidence type="ECO:0000256" key="5">
    <source>
        <dbReference type="SAM" id="MobiDB-lite"/>
    </source>
</evidence>
<dbReference type="GO" id="GO:0005783">
    <property type="term" value="C:endoplasmic reticulum"/>
    <property type="evidence" value="ECO:0007669"/>
    <property type="project" value="TreeGrafter"/>
</dbReference>
<evidence type="ECO:0000256" key="1">
    <source>
        <dbReference type="ARBA" id="ARBA00004555"/>
    </source>
</evidence>
<dbReference type="Gene3D" id="1.10.287.1490">
    <property type="match status" value="1"/>
</dbReference>
<dbReference type="PANTHER" id="PTHR46515">
    <property type="entry name" value="TATA ELEMENT MODULATORY FACTOR TMF1"/>
    <property type="match status" value="1"/>
</dbReference>
<evidence type="ECO:0000313" key="7">
    <source>
        <dbReference type="EMBL" id="QLQ79977.1"/>
    </source>
</evidence>
<feature type="compositionally biased region" description="Low complexity" evidence="5">
    <location>
        <begin position="33"/>
        <end position="44"/>
    </location>
</feature>
<evidence type="ECO:0000256" key="4">
    <source>
        <dbReference type="SAM" id="Coils"/>
    </source>
</evidence>
<feature type="coiled-coil region" evidence="4">
    <location>
        <begin position="561"/>
        <end position="668"/>
    </location>
</feature>
<organism evidence="7 8">
    <name type="scientific">Torulaspora globosa</name>
    <dbReference type="NCBI Taxonomy" id="48254"/>
    <lineage>
        <taxon>Eukaryota</taxon>
        <taxon>Fungi</taxon>
        <taxon>Dikarya</taxon>
        <taxon>Ascomycota</taxon>
        <taxon>Saccharomycotina</taxon>
        <taxon>Saccharomycetes</taxon>
        <taxon>Saccharomycetales</taxon>
        <taxon>Saccharomycetaceae</taxon>
        <taxon>Torulaspora</taxon>
    </lineage>
</organism>
<keyword evidence="3 4" id="KW-0175">Coiled coil</keyword>
<sequence length="670" mass="75430">MPEMTGTSKKLTLEERLSQAAQKGKRRSKKQDSSSSAASPTPSQLCEAKFPEVDDPLTSGQAVTDSGHAKELEDTAHSQNALDIETKADAGCSDDVDELSSIIQTAPWSSWLPAGGRTLEPLTLVKLINPHIQQLLKQNSQVARPDSSASSLVKVIREKEDIINQLRQEGEKLSKTELKQNATIKSLDKTIGNLKEEIEILQNELIEKLETLEQLSSDKKDLSKKIQGLRDQVKELTENQIDVESLKAQISQKEDQIKGLQASLNDKQKDFSEIEAKLREEIQSLRSASHEEISSLESNLEQLRIELEISQKASERGDHDDHLQEQYKLLRTELESNRENWTALEDALNGKISTLETRLSQTEKIKGKLADELASTAKANSALQERIKELCDRQIADQKTIEELHNKNKTLSTSLEDIKDDFKLLQKQYTVQKTHLEHRIDSTDDLTRKLSAEGRSDRINDRVKLEDDWLLPSVISSINESESPIELKGKLGNYNSFDSVPCSPNLEKGSLELDINDIPNEASELPSLPRAGISRQHSSSNNIYRLGSEIPISNQMNAQMVTKLAAEIRRFEVEVSSLKGQCDRAQMEKMTANDEIVRLLEENECLKALEMEKLGLSKEVEDLRSKLEASLQLLGEKTERAEELENDVQDLKDMMKQQIQDMIELQNKSI</sequence>
<accession>A0A7H9HTE3</accession>
<dbReference type="AlphaFoldDB" id="A0A7H9HTE3"/>
<evidence type="ECO:0000256" key="2">
    <source>
        <dbReference type="ARBA" id="ARBA00023034"/>
    </source>
</evidence>
<dbReference type="InterPro" id="IPR022092">
    <property type="entry name" value="TMF_DNA-bd"/>
</dbReference>
<dbReference type="Pfam" id="PF12329">
    <property type="entry name" value="TMF_DNA_bd"/>
    <property type="match status" value="1"/>
</dbReference>
<comment type="subcellular location">
    <subcellularLocation>
        <location evidence="1">Golgi apparatus</location>
    </subcellularLocation>
</comment>
<feature type="coiled-coil region" evidence="4">
    <location>
        <begin position="149"/>
        <end position="313"/>
    </location>
</feature>
<dbReference type="GO" id="GO:0005794">
    <property type="term" value="C:Golgi apparatus"/>
    <property type="evidence" value="ECO:0007669"/>
    <property type="project" value="UniProtKB-SubCell"/>
</dbReference>
<feature type="region of interest" description="Disordered" evidence="5">
    <location>
        <begin position="1"/>
        <end position="81"/>
    </location>
</feature>
<dbReference type="InterPro" id="IPR052602">
    <property type="entry name" value="Growth_transcription_reg"/>
</dbReference>
<feature type="domain" description="TATA element modulatory factor 1 TATA binding" evidence="6">
    <location>
        <begin position="553"/>
        <end position="662"/>
    </location>
</feature>
<keyword evidence="2" id="KW-0333">Golgi apparatus</keyword>
<evidence type="ECO:0000259" key="6">
    <source>
        <dbReference type="Pfam" id="PF12325"/>
    </source>
</evidence>
<dbReference type="Proteomes" id="UP000510647">
    <property type="component" value="Chromosome 3"/>
</dbReference>
<dbReference type="PANTHER" id="PTHR46515:SF1">
    <property type="entry name" value="TATA ELEMENT MODULATORY FACTOR"/>
    <property type="match status" value="1"/>
</dbReference>
<protein>
    <recommendedName>
        <fullName evidence="6">TATA element modulatory factor 1 TATA binding domain-containing protein</fullName>
    </recommendedName>
</protein>
<feature type="compositionally biased region" description="Basic and acidic residues" evidence="5">
    <location>
        <begin position="67"/>
        <end position="76"/>
    </location>
</feature>
<evidence type="ECO:0000256" key="3">
    <source>
        <dbReference type="ARBA" id="ARBA00023054"/>
    </source>
</evidence>
<dbReference type="InterPro" id="IPR022091">
    <property type="entry name" value="TMF_TATA-bd"/>
</dbReference>
<dbReference type="Pfam" id="PF12325">
    <property type="entry name" value="TMF_TATA_bd"/>
    <property type="match status" value="1"/>
</dbReference>
<gene>
    <name evidence="7" type="ORF">HG537_0C06260</name>
</gene>
<reference evidence="7 8" key="1">
    <citation type="submission" date="2020-06" db="EMBL/GenBank/DDBJ databases">
        <title>The yeast mating-type switching endonuclease HO is a domesticated member of an unorthodox homing genetic element family.</title>
        <authorList>
            <person name="Coughlan A.Y."/>
            <person name="Lombardi L."/>
            <person name="Braun-Galleani S."/>
            <person name="Martos A.R."/>
            <person name="Galeote V."/>
            <person name="Bigey F."/>
            <person name="Dequin S."/>
            <person name="Byrne K.P."/>
            <person name="Wolfe K.H."/>
        </authorList>
    </citation>
    <scope>NUCLEOTIDE SEQUENCE [LARGE SCALE GENOMIC DNA]</scope>
    <source>
        <strain evidence="7 8">CBS2947</strain>
    </source>
</reference>
<proteinExistence type="predicted"/>
<dbReference type="OrthoDB" id="74178at2759"/>
<keyword evidence="8" id="KW-1185">Reference proteome</keyword>
<name>A0A7H9HTE3_9SACH</name>